<feature type="region of interest" description="Disordered" evidence="5">
    <location>
        <begin position="1"/>
        <end position="57"/>
    </location>
</feature>
<proteinExistence type="inferred from homology"/>
<dbReference type="Gene3D" id="3.40.640.10">
    <property type="entry name" value="Type I PLP-dependent aspartate aminotransferase-like (Major domain)"/>
    <property type="match status" value="1"/>
</dbReference>
<evidence type="ECO:0000259" key="6">
    <source>
        <dbReference type="Pfam" id="PF00155"/>
    </source>
</evidence>
<dbReference type="Gene3D" id="3.90.1150.10">
    <property type="entry name" value="Aspartate Aminotransferase, domain 1"/>
    <property type="match status" value="1"/>
</dbReference>
<feature type="compositionally biased region" description="Low complexity" evidence="5">
    <location>
        <begin position="494"/>
        <end position="504"/>
    </location>
</feature>
<keyword evidence="8" id="KW-1185">Reference proteome</keyword>
<organism evidence="7 8">
    <name type="scientific">Tilletia indica</name>
    <dbReference type="NCBI Taxonomy" id="43049"/>
    <lineage>
        <taxon>Eukaryota</taxon>
        <taxon>Fungi</taxon>
        <taxon>Dikarya</taxon>
        <taxon>Basidiomycota</taxon>
        <taxon>Ustilaginomycotina</taxon>
        <taxon>Exobasidiomycetes</taxon>
        <taxon>Tilletiales</taxon>
        <taxon>Tilletiaceae</taxon>
        <taxon>Tilletia</taxon>
    </lineage>
</organism>
<reference evidence="7" key="1">
    <citation type="submission" date="2016-04" db="EMBL/GenBank/DDBJ databases">
        <authorList>
            <person name="Nguyen H.D."/>
            <person name="Samba Siva P."/>
            <person name="Cullis J."/>
            <person name="Levesque C.A."/>
            <person name="Hambleton S."/>
        </authorList>
    </citation>
    <scope>NUCLEOTIDE SEQUENCE</scope>
    <source>
        <strain evidence="7">DAOMC 236416</strain>
    </source>
</reference>
<dbReference type="InterPro" id="IPR015421">
    <property type="entry name" value="PyrdxlP-dep_Trfase_major"/>
</dbReference>
<dbReference type="InterPro" id="IPR004839">
    <property type="entry name" value="Aminotransferase_I/II_large"/>
</dbReference>
<evidence type="ECO:0000256" key="1">
    <source>
        <dbReference type="ARBA" id="ARBA00001933"/>
    </source>
</evidence>
<evidence type="ECO:0000256" key="2">
    <source>
        <dbReference type="ARBA" id="ARBA00010008"/>
    </source>
</evidence>
<dbReference type="Proteomes" id="UP000077521">
    <property type="component" value="Unassembled WGS sequence"/>
</dbReference>
<feature type="region of interest" description="Disordered" evidence="5">
    <location>
        <begin position="487"/>
        <end position="510"/>
    </location>
</feature>
<sequence>MLEDQMRAALERRRQRSTLRSLTVRDTTARRISTTDVSAPEDSEPAGGTPTGPQPLADFSSNDYLSLASTVEMREAFVKKVLNARSNPLGSTGSRLLDGNSIEHEQLEHRLAAFFQAPSALFFGSGFEANVSIFSALPQPGDLILYDELIHASAHDGMRQSRAGHRVGFRHNDMDDLERVLRSFVEVVDNRSASTSSSMRAEDEELQGQRATFAHALRRRQRNVFIAVESVYSMDGDLCPLPSLIALAERWVPRECLHIVVDEAHSTGTYGPQGRGLCVGLGLPSSDSVRVRLATFGKACGASGGVVLCDPLTREYLINYARPFIFSTAPPQAVLMAAHCSIDMLEREDVGGRRRTEMVERTRLLLEELRGVVEYAARIGSTAEAEDRRPLLALVPALREDHAPHPKDDPTTRLPPSPIVPLLTPYPRPLSAHLQARGFLVRPITYPTVPMGQDRVRICVHAGNSEAEVRGLGKAVREWVDGVIESRKRRRGGESQQRGSASEGKSLRVVGDVGRPASVLARDRRLSWPSLPGVKTKL</sequence>
<keyword evidence="3" id="KW-0808">Transferase</keyword>
<dbReference type="InterPro" id="IPR050087">
    <property type="entry name" value="AON_synthase_class-II"/>
</dbReference>
<dbReference type="GO" id="GO:0016740">
    <property type="term" value="F:transferase activity"/>
    <property type="evidence" value="ECO:0007669"/>
    <property type="project" value="UniProtKB-KW"/>
</dbReference>
<evidence type="ECO:0000313" key="8">
    <source>
        <dbReference type="Proteomes" id="UP000077521"/>
    </source>
</evidence>
<name>A0A177TC76_9BASI</name>
<gene>
    <name evidence="7" type="ORF">A4X13_0g5545</name>
</gene>
<dbReference type="GO" id="GO:0030170">
    <property type="term" value="F:pyridoxal phosphate binding"/>
    <property type="evidence" value="ECO:0007669"/>
    <property type="project" value="InterPro"/>
</dbReference>
<dbReference type="AlphaFoldDB" id="A0A177TC76"/>
<feature type="compositionally biased region" description="Basic and acidic residues" evidence="5">
    <location>
        <begin position="1"/>
        <end position="12"/>
    </location>
</feature>
<dbReference type="Pfam" id="PF00155">
    <property type="entry name" value="Aminotran_1_2"/>
    <property type="match status" value="1"/>
</dbReference>
<keyword evidence="4" id="KW-0663">Pyridoxal phosphate</keyword>
<evidence type="ECO:0000256" key="4">
    <source>
        <dbReference type="ARBA" id="ARBA00022898"/>
    </source>
</evidence>
<dbReference type="SUPFAM" id="SSF53383">
    <property type="entry name" value="PLP-dependent transferases"/>
    <property type="match status" value="1"/>
</dbReference>
<feature type="domain" description="Aminotransferase class I/classII large" evidence="6">
    <location>
        <begin position="58"/>
        <end position="471"/>
    </location>
</feature>
<dbReference type="PANTHER" id="PTHR13693">
    <property type="entry name" value="CLASS II AMINOTRANSFERASE/8-AMINO-7-OXONONANOATE SYNTHASE"/>
    <property type="match status" value="1"/>
</dbReference>
<dbReference type="PANTHER" id="PTHR13693:SF77">
    <property type="entry name" value="8-AMINO-7-OXONONANOATE SYNTHASE"/>
    <property type="match status" value="1"/>
</dbReference>
<evidence type="ECO:0000256" key="5">
    <source>
        <dbReference type="SAM" id="MobiDB-lite"/>
    </source>
</evidence>
<dbReference type="GO" id="GO:0009102">
    <property type="term" value="P:biotin biosynthetic process"/>
    <property type="evidence" value="ECO:0007669"/>
    <property type="project" value="TreeGrafter"/>
</dbReference>
<protein>
    <recommendedName>
        <fullName evidence="6">Aminotransferase class I/classII large domain-containing protein</fullName>
    </recommendedName>
</protein>
<evidence type="ECO:0000256" key="3">
    <source>
        <dbReference type="ARBA" id="ARBA00022679"/>
    </source>
</evidence>
<dbReference type="EMBL" id="LWDF02000441">
    <property type="protein sequence ID" value="KAE8248608.1"/>
    <property type="molecule type" value="Genomic_DNA"/>
</dbReference>
<reference evidence="7" key="2">
    <citation type="journal article" date="2019" name="IMA Fungus">
        <title>Genome sequencing and comparison of five Tilletia species to identify candidate genes for the detection of regulated species infecting wheat.</title>
        <authorList>
            <person name="Nguyen H.D.T."/>
            <person name="Sultana T."/>
            <person name="Kesanakurti P."/>
            <person name="Hambleton S."/>
        </authorList>
    </citation>
    <scope>NUCLEOTIDE SEQUENCE</scope>
    <source>
        <strain evidence="7">DAOMC 236416</strain>
    </source>
</reference>
<dbReference type="InterPro" id="IPR015422">
    <property type="entry name" value="PyrdxlP-dep_Trfase_small"/>
</dbReference>
<accession>A0A177TC76</accession>
<comment type="similarity">
    <text evidence="2">Belongs to the class-II pyridoxal-phosphate-dependent aminotransferase family. BioF subfamily.</text>
</comment>
<evidence type="ECO:0000313" key="7">
    <source>
        <dbReference type="EMBL" id="KAE8248608.1"/>
    </source>
</evidence>
<dbReference type="InterPro" id="IPR015424">
    <property type="entry name" value="PyrdxlP-dep_Trfase"/>
</dbReference>
<comment type="cofactor">
    <cofactor evidence="1">
        <name>pyridoxal 5'-phosphate</name>
        <dbReference type="ChEBI" id="CHEBI:597326"/>
    </cofactor>
</comment>
<comment type="caution">
    <text evidence="7">The sequence shown here is derived from an EMBL/GenBank/DDBJ whole genome shotgun (WGS) entry which is preliminary data.</text>
</comment>